<protein>
    <submittedName>
        <fullName evidence="2">Uncharacterized protein</fullName>
    </submittedName>
</protein>
<dbReference type="Proteomes" id="UP001230268">
    <property type="component" value="Unassembled WGS sequence"/>
</dbReference>
<accession>A0AAD8PDV5</accession>
<feature type="region of interest" description="Disordered" evidence="1">
    <location>
        <begin position="58"/>
        <end position="95"/>
    </location>
</feature>
<reference evidence="2" key="1">
    <citation type="submission" date="2023-08" db="EMBL/GenBank/DDBJ databases">
        <title>Draft sequence of the Babesia gibsoni genome.</title>
        <authorList>
            <person name="Yamagishi J.Y."/>
            <person name="Xuan X.X."/>
        </authorList>
    </citation>
    <scope>NUCLEOTIDE SEQUENCE</scope>
    <source>
        <strain evidence="2">Azabu</strain>
    </source>
</reference>
<name>A0AAD8PDV5_BABGI</name>
<evidence type="ECO:0000313" key="3">
    <source>
        <dbReference type="Proteomes" id="UP001230268"/>
    </source>
</evidence>
<comment type="caution">
    <text evidence="2">The sequence shown here is derived from an EMBL/GenBank/DDBJ whole genome shotgun (WGS) entry which is preliminary data.</text>
</comment>
<dbReference type="EMBL" id="JAVEPI010000002">
    <property type="protein sequence ID" value="KAK1443389.1"/>
    <property type="molecule type" value="Genomic_DNA"/>
</dbReference>
<feature type="compositionally biased region" description="Basic and acidic residues" evidence="1">
    <location>
        <begin position="71"/>
        <end position="83"/>
    </location>
</feature>
<proteinExistence type="predicted"/>
<organism evidence="2 3">
    <name type="scientific">Babesia gibsoni</name>
    <dbReference type="NCBI Taxonomy" id="33632"/>
    <lineage>
        <taxon>Eukaryota</taxon>
        <taxon>Sar</taxon>
        <taxon>Alveolata</taxon>
        <taxon>Apicomplexa</taxon>
        <taxon>Aconoidasida</taxon>
        <taxon>Piroplasmida</taxon>
        <taxon>Babesiidae</taxon>
        <taxon>Babesia</taxon>
    </lineage>
</organism>
<keyword evidence="3" id="KW-1185">Reference proteome</keyword>
<evidence type="ECO:0000313" key="2">
    <source>
        <dbReference type="EMBL" id="KAK1443389.1"/>
    </source>
</evidence>
<gene>
    <name evidence="2" type="ORF">BgAZ_202650</name>
</gene>
<feature type="region of interest" description="Disordered" evidence="1">
    <location>
        <begin position="196"/>
        <end position="215"/>
    </location>
</feature>
<dbReference type="AlphaFoldDB" id="A0AAD8PDV5"/>
<sequence length="476" mass="53490">MADYSAQLVNASTGTCHRTETAISMSKAAVLHDVFQRVGALDIHFGLQKDLCGNEYPFPRQQEHVNPNKAQKNDPHNSHETRVEPPQSSEHSDASLTKKFTVDELYMHRLQKGPSNVEGTCTTTSQPAVSACGSNKNAMGSSLHVDAAVGEGPADETENANTEKQNDSGVVHFANDGEGEVSFKADVQVTPAQNGGAVGAHKTGMRKPGSNVATQGTANRDFEVDDFYGTPATSITKDFDSHNLLAGESLDVDTMKRATETWRPSGEPSGLNCSIFSQCTGINTSFIPPHVLPEHIENKMKRLYINIWFQRWLVPNVSTAVKCLSNMAVEFGDGIRQYFRPLKLDAPRRKFEEVHLSSLEYAIVKDDVTRCYFSIDNEHKEHLMMREVDDYRRMFMKKRINFEEFCQHFHPYLSNHKEDYTRNKMAGTDEEALHNRAIQQILEKSMYGLSIEQPNEFFKKNCTLKPYQALEPIPHK</sequence>
<evidence type="ECO:0000256" key="1">
    <source>
        <dbReference type="SAM" id="MobiDB-lite"/>
    </source>
</evidence>